<keyword evidence="4" id="KW-1185">Reference proteome</keyword>
<keyword evidence="2" id="KW-0732">Signal</keyword>
<protein>
    <recommendedName>
        <fullName evidence="5">PepSY domain-containing protein</fullName>
    </recommendedName>
</protein>
<reference evidence="3 4" key="1">
    <citation type="submission" date="2017-10" db="EMBL/GenBank/DDBJ databases">
        <title>Draft genome of Longimonas halophila.</title>
        <authorList>
            <person name="Goh K.M."/>
            <person name="Shamsir M.S."/>
            <person name="Lim S.W."/>
        </authorList>
    </citation>
    <scope>NUCLEOTIDE SEQUENCE [LARGE SCALE GENOMIC DNA]</scope>
    <source>
        <strain evidence="3 4">KCTC 42399</strain>
    </source>
</reference>
<dbReference type="EMBL" id="PDEP01000003">
    <property type="protein sequence ID" value="PEN08456.1"/>
    <property type="molecule type" value="Genomic_DNA"/>
</dbReference>
<name>A0A2H3NNI9_9BACT</name>
<evidence type="ECO:0000313" key="3">
    <source>
        <dbReference type="EMBL" id="PEN08456.1"/>
    </source>
</evidence>
<proteinExistence type="predicted"/>
<sequence length="222" mass="24177">MLMSYLRYIVLVTALCWAGCASDTPFPNSDAISDTTATESAAAASPQDAFWASLESLCGQAFAGTALDAPEGDDTFADTTLVMHVRQCFDDEIRIPFHVGEDRSRTWIISQTDDGLRLKHDHRHDDGIEDETTQYGGDTEDEGTATRQSFPADAFTADLLPAAASNVWTVEATNEAYTYILVRENTGARYEIAFDLTEPVDPPPAPWGYEDAAPTHENEGSG</sequence>
<feature type="chain" id="PRO_5013702406" description="PepSY domain-containing protein" evidence="2">
    <location>
        <begin position="24"/>
        <end position="222"/>
    </location>
</feature>
<organism evidence="3 4">
    <name type="scientific">Longimonas halophila</name>
    <dbReference type="NCBI Taxonomy" id="1469170"/>
    <lineage>
        <taxon>Bacteria</taxon>
        <taxon>Pseudomonadati</taxon>
        <taxon>Rhodothermota</taxon>
        <taxon>Rhodothermia</taxon>
        <taxon>Rhodothermales</taxon>
        <taxon>Salisaetaceae</taxon>
        <taxon>Longimonas</taxon>
    </lineage>
</organism>
<evidence type="ECO:0000256" key="1">
    <source>
        <dbReference type="SAM" id="MobiDB-lite"/>
    </source>
</evidence>
<dbReference type="AlphaFoldDB" id="A0A2H3NNI9"/>
<feature type="signal peptide" evidence="2">
    <location>
        <begin position="1"/>
        <end position="23"/>
    </location>
</feature>
<comment type="caution">
    <text evidence="3">The sequence shown here is derived from an EMBL/GenBank/DDBJ whole genome shotgun (WGS) entry which is preliminary data.</text>
</comment>
<evidence type="ECO:0000256" key="2">
    <source>
        <dbReference type="SAM" id="SignalP"/>
    </source>
</evidence>
<dbReference type="RefSeq" id="WP_141491568.1">
    <property type="nucleotide sequence ID" value="NZ_PDEP01000003.1"/>
</dbReference>
<feature type="compositionally biased region" description="Basic and acidic residues" evidence="1">
    <location>
        <begin position="213"/>
        <end position="222"/>
    </location>
</feature>
<dbReference type="OrthoDB" id="1524207at2"/>
<evidence type="ECO:0000313" key="4">
    <source>
        <dbReference type="Proteomes" id="UP000221024"/>
    </source>
</evidence>
<gene>
    <name evidence="3" type="ORF">CRI93_04915</name>
</gene>
<evidence type="ECO:0008006" key="5">
    <source>
        <dbReference type="Google" id="ProtNLM"/>
    </source>
</evidence>
<feature type="compositionally biased region" description="Acidic residues" evidence="1">
    <location>
        <begin position="127"/>
        <end position="143"/>
    </location>
</feature>
<accession>A0A2H3NNI9</accession>
<dbReference type="Proteomes" id="UP000221024">
    <property type="component" value="Unassembled WGS sequence"/>
</dbReference>
<feature type="region of interest" description="Disordered" evidence="1">
    <location>
        <begin position="201"/>
        <end position="222"/>
    </location>
</feature>
<feature type="region of interest" description="Disordered" evidence="1">
    <location>
        <begin position="120"/>
        <end position="145"/>
    </location>
</feature>